<gene>
    <name evidence="2" type="ORF">OH818_08635</name>
</gene>
<dbReference type="Pfam" id="PF13539">
    <property type="entry name" value="Peptidase_M15_4"/>
    <property type="match status" value="1"/>
</dbReference>
<dbReference type="InterPro" id="IPR039561">
    <property type="entry name" value="Peptidase_M15C"/>
</dbReference>
<protein>
    <submittedName>
        <fullName evidence="2">M15 family metallopeptidase</fullName>
    </submittedName>
</protein>
<proteinExistence type="predicted"/>
<dbReference type="Gene3D" id="3.30.1380.10">
    <property type="match status" value="1"/>
</dbReference>
<dbReference type="Proteomes" id="UP001164020">
    <property type="component" value="Chromosome"/>
</dbReference>
<reference evidence="2" key="1">
    <citation type="submission" date="2022-12" db="EMBL/GenBank/DDBJ databases">
        <title>Jiella pelagia sp. nov., isolated from phosphonate enriched culture of Northwest Pacific surface seawater.</title>
        <authorList>
            <person name="Shin D.Y."/>
            <person name="Hwang C.Y."/>
        </authorList>
    </citation>
    <scope>NUCLEOTIDE SEQUENCE</scope>
    <source>
        <strain evidence="2">HL-NP1</strain>
    </source>
</reference>
<keyword evidence="3" id="KW-1185">Reference proteome</keyword>
<evidence type="ECO:0000313" key="2">
    <source>
        <dbReference type="EMBL" id="WAP70163.1"/>
    </source>
</evidence>
<dbReference type="InterPro" id="IPR009045">
    <property type="entry name" value="Zn_M74/Hedgehog-like"/>
</dbReference>
<organism evidence="2 3">
    <name type="scientific">Jiella pelagia</name>
    <dbReference type="NCBI Taxonomy" id="2986949"/>
    <lineage>
        <taxon>Bacteria</taxon>
        <taxon>Pseudomonadati</taxon>
        <taxon>Pseudomonadota</taxon>
        <taxon>Alphaproteobacteria</taxon>
        <taxon>Hyphomicrobiales</taxon>
        <taxon>Aurantimonadaceae</taxon>
        <taxon>Jiella</taxon>
    </lineage>
</organism>
<dbReference type="SUPFAM" id="SSF55166">
    <property type="entry name" value="Hedgehog/DD-peptidase"/>
    <property type="match status" value="1"/>
</dbReference>
<accession>A0ABY7C380</accession>
<evidence type="ECO:0000313" key="3">
    <source>
        <dbReference type="Proteomes" id="UP001164020"/>
    </source>
</evidence>
<dbReference type="EMBL" id="CP114029">
    <property type="protein sequence ID" value="WAP70163.1"/>
    <property type="molecule type" value="Genomic_DNA"/>
</dbReference>
<evidence type="ECO:0000259" key="1">
    <source>
        <dbReference type="Pfam" id="PF13539"/>
    </source>
</evidence>
<feature type="domain" description="Peptidase M15C" evidence="1">
    <location>
        <begin position="196"/>
        <end position="266"/>
    </location>
</feature>
<name>A0ABY7C380_9HYPH</name>
<dbReference type="RefSeq" id="WP_268882617.1">
    <property type="nucleotide sequence ID" value="NZ_CP114029.1"/>
</dbReference>
<sequence>MAADRRGFRLRFDWNLFAGGFLLVVAIAAVVLFSQPSSAASTVPLFDRLAALQRAYPEAVKAIELNVVVMADGSRIEVDDGRQKDHQGKLAAADIEDMLSQIYPIGACDDGRPPERNFDPGRIRNDAIFRALYGATKEAAAANLVSVDWFGSKLPFARAGGADAALRAVVKDLRADPALKTYLVPSAGTFNWRAVAGTKRLSAHSFGAAIDLNTKFADYWLWSGGKAGNVPTYRNKFPKEIVDVFERHGFIWGGKWYHYDTMHFEYRPELIAIGRMAEARGCPRS</sequence>